<dbReference type="OrthoDB" id="9793163at2"/>
<dbReference type="RefSeq" id="WP_125205856.1">
    <property type="nucleotide sequence ID" value="NZ_AP025739.1"/>
</dbReference>
<reference evidence="1 2" key="1">
    <citation type="journal article" date="2019" name="Int. J. Syst. Evol. Microbiol.">
        <title>Capsulimonas corticalis gen. nov., sp. nov., an aerobic capsulated bacterium, of a novel bacterial order, Capsulimonadales ord. nov., of the class Armatimonadia of the phylum Armatimonadetes.</title>
        <authorList>
            <person name="Li J."/>
            <person name="Kudo C."/>
            <person name="Tonouchi A."/>
        </authorList>
    </citation>
    <scope>NUCLEOTIDE SEQUENCE [LARGE SCALE GENOMIC DNA]</scope>
    <source>
        <strain evidence="1 2">AX-7</strain>
    </source>
</reference>
<name>A0A402CSA6_9BACT</name>
<proteinExistence type="predicted"/>
<evidence type="ECO:0000313" key="1">
    <source>
        <dbReference type="EMBL" id="BDI28312.1"/>
    </source>
</evidence>
<keyword evidence="2" id="KW-1185">Reference proteome</keyword>
<evidence type="ECO:0000313" key="2">
    <source>
        <dbReference type="Proteomes" id="UP000287394"/>
    </source>
</evidence>
<gene>
    <name evidence="1" type="ORF">CCAX7_003630</name>
</gene>
<dbReference type="Gene3D" id="3.40.50.10610">
    <property type="entry name" value="ABC-type transport auxiliary lipoprotein component"/>
    <property type="match status" value="1"/>
</dbReference>
<organism evidence="1 2">
    <name type="scientific">Capsulimonas corticalis</name>
    <dbReference type="NCBI Taxonomy" id="2219043"/>
    <lineage>
        <taxon>Bacteria</taxon>
        <taxon>Bacillati</taxon>
        <taxon>Armatimonadota</taxon>
        <taxon>Armatimonadia</taxon>
        <taxon>Capsulimonadales</taxon>
        <taxon>Capsulimonadaceae</taxon>
        <taxon>Capsulimonas</taxon>
    </lineage>
</organism>
<dbReference type="KEGG" id="ccot:CCAX7_003630"/>
<sequence length="672" mass="70221">MKRLKLHWSARPLSWLLSVAMLMPLMVLLLAAAPRAEAQASASRSGQPAWAVLDFTNRSGYGGNDVGRQASDSFVVELGKSNKYDVSPRQDTLAGLENLGLTLPLDKIGMQKLGRDRNVDAVVSGEILTVAFDNKPRRATVSVVVRVVDTVSGELVNGAVAQGVSTPRPVGAGDDDSLVNQAIDNATFTAVRQITSFNLPKATVLNNVDTTTVLINKGSRDGVYDGLKLLVTRAGSEVGRIRVTSVEPDQSTAEVTDRGLGIQPQDRATAIYELPSYSVRADRLVSDNSTASTASTPSGKRNSFSGIGGILVAILVGALLLSLVKGGSSTGSGGGAHLGSVKAVLVRASDAGVFGQAPVGLATANTTYVPVAIHITANRGNIDASLFQEYHIYRPDWTNLATTIFAGGTTGATVPLGFGPVPIDAVADASPLNYYDDGRLKTYTASKPATSGGIDLRTFTCGIPTATDPQCTSAGIPTALVGVSFRYSVEGLWDQTITTTAPTGATTGGTTGTTGSTGTTTGTTTATHFYLTPQQTTNSVTYLQPPVLIQDGTNFTGTAPNRVFVTLNSTYGASDYILEISTSATFGSKKTYRPYNPGAINIFSGSQVSPQSGLPFSFFNPSTGLNLQTEFPGAAQLFYRVGVRDGRNGTDSDTNPYLYTDPVAVPQSLVTG</sequence>
<accession>A0A402CSA6</accession>
<dbReference type="EMBL" id="AP025739">
    <property type="protein sequence ID" value="BDI28312.1"/>
    <property type="molecule type" value="Genomic_DNA"/>
</dbReference>
<dbReference type="AlphaFoldDB" id="A0A402CSA6"/>
<protein>
    <submittedName>
        <fullName evidence="1">Uncharacterized protein</fullName>
    </submittedName>
</protein>
<dbReference type="Proteomes" id="UP000287394">
    <property type="component" value="Chromosome"/>
</dbReference>